<evidence type="ECO:0000256" key="2">
    <source>
        <dbReference type="ARBA" id="ARBA00022151"/>
    </source>
</evidence>
<dbReference type="GO" id="GO:0005524">
    <property type="term" value="F:ATP binding"/>
    <property type="evidence" value="ECO:0007669"/>
    <property type="project" value="UniProtKB-KW"/>
</dbReference>
<feature type="region of interest" description="Disordered" evidence="9">
    <location>
        <begin position="141"/>
        <end position="161"/>
    </location>
</feature>
<dbReference type="EMBL" id="BLXT01004580">
    <property type="protein sequence ID" value="GFO14525.1"/>
    <property type="molecule type" value="Genomic_DNA"/>
</dbReference>
<evidence type="ECO:0000256" key="7">
    <source>
        <dbReference type="ARBA" id="ARBA00023204"/>
    </source>
</evidence>
<dbReference type="InterPro" id="IPR045076">
    <property type="entry name" value="MutS"/>
</dbReference>
<reference evidence="11 12" key="1">
    <citation type="journal article" date="2021" name="Elife">
        <title>Chloroplast acquisition without the gene transfer in kleptoplastic sea slugs, Plakobranchus ocellatus.</title>
        <authorList>
            <person name="Maeda T."/>
            <person name="Takahashi S."/>
            <person name="Yoshida T."/>
            <person name="Shimamura S."/>
            <person name="Takaki Y."/>
            <person name="Nagai Y."/>
            <person name="Toyoda A."/>
            <person name="Suzuki Y."/>
            <person name="Arimoto A."/>
            <person name="Ishii H."/>
            <person name="Satoh N."/>
            <person name="Nishiyama T."/>
            <person name="Hasebe M."/>
            <person name="Maruyama T."/>
            <person name="Minagawa J."/>
            <person name="Obokata J."/>
            <person name="Shigenobu S."/>
        </authorList>
    </citation>
    <scope>NUCLEOTIDE SEQUENCE [LARGE SCALE GENOMIC DNA]</scope>
</reference>
<keyword evidence="3" id="KW-0547">Nucleotide-binding</keyword>
<dbReference type="SUPFAM" id="SSF53150">
    <property type="entry name" value="DNA repair protein MutS, domain II"/>
    <property type="match status" value="1"/>
</dbReference>
<evidence type="ECO:0000256" key="3">
    <source>
        <dbReference type="ARBA" id="ARBA00022741"/>
    </source>
</evidence>
<dbReference type="Gene3D" id="3.40.1170.10">
    <property type="entry name" value="DNA repair protein MutS, domain I"/>
    <property type="match status" value="1"/>
</dbReference>
<proteinExistence type="inferred from homology"/>
<evidence type="ECO:0000313" key="12">
    <source>
        <dbReference type="Proteomes" id="UP000735302"/>
    </source>
</evidence>
<gene>
    <name evidence="11" type="ORF">PoB_004103000</name>
</gene>
<keyword evidence="4" id="KW-0227">DNA damage</keyword>
<dbReference type="SMART" id="SM00533">
    <property type="entry name" value="MUTSd"/>
    <property type="match status" value="1"/>
</dbReference>
<evidence type="ECO:0000256" key="6">
    <source>
        <dbReference type="ARBA" id="ARBA00023125"/>
    </source>
</evidence>
<keyword evidence="6" id="KW-0238">DNA-binding</keyword>
<comment type="similarity">
    <text evidence="1">Belongs to the DNA mismatch repair MutS family. MSH3 subfamily.</text>
</comment>
<dbReference type="Pfam" id="PF05188">
    <property type="entry name" value="MutS_II"/>
    <property type="match status" value="1"/>
</dbReference>
<dbReference type="InterPro" id="IPR007860">
    <property type="entry name" value="DNA_mmatch_repair_MutS_con_dom"/>
</dbReference>
<dbReference type="GO" id="GO:0006312">
    <property type="term" value="P:mitotic recombination"/>
    <property type="evidence" value="ECO:0007669"/>
    <property type="project" value="TreeGrafter"/>
</dbReference>
<accession>A0AAV4B4J9</accession>
<dbReference type="Gene3D" id="3.40.50.300">
    <property type="entry name" value="P-loop containing nucleotide triphosphate hydrolases"/>
    <property type="match status" value="1"/>
</dbReference>
<dbReference type="InterPro" id="IPR007861">
    <property type="entry name" value="DNA_mismatch_repair_MutS_clamp"/>
</dbReference>
<evidence type="ECO:0000256" key="8">
    <source>
        <dbReference type="ARBA" id="ARBA00073774"/>
    </source>
</evidence>
<evidence type="ECO:0000256" key="4">
    <source>
        <dbReference type="ARBA" id="ARBA00022763"/>
    </source>
</evidence>
<dbReference type="GO" id="GO:0030983">
    <property type="term" value="F:mismatched DNA binding"/>
    <property type="evidence" value="ECO:0007669"/>
    <property type="project" value="InterPro"/>
</dbReference>
<dbReference type="PANTHER" id="PTHR11361">
    <property type="entry name" value="DNA MISMATCH REPAIR PROTEIN MUTS FAMILY MEMBER"/>
    <property type="match status" value="1"/>
</dbReference>
<protein>
    <recommendedName>
        <fullName evidence="2 8">DNA mismatch repair protein MSH3</fullName>
    </recommendedName>
    <alternativeName>
        <fullName evidence="2 8">DNA mismatch repair protein MSH3</fullName>
    </alternativeName>
</protein>
<dbReference type="GO" id="GO:0140664">
    <property type="term" value="F:ATP-dependent DNA damage sensor activity"/>
    <property type="evidence" value="ECO:0007669"/>
    <property type="project" value="InterPro"/>
</dbReference>
<evidence type="ECO:0000256" key="9">
    <source>
        <dbReference type="SAM" id="MobiDB-lite"/>
    </source>
</evidence>
<dbReference type="SUPFAM" id="SSF55271">
    <property type="entry name" value="DNA repair protein MutS, domain I"/>
    <property type="match status" value="1"/>
</dbReference>
<evidence type="ECO:0000256" key="5">
    <source>
        <dbReference type="ARBA" id="ARBA00022840"/>
    </source>
</evidence>
<dbReference type="Pfam" id="PF05192">
    <property type="entry name" value="MutS_III"/>
    <property type="match status" value="1"/>
</dbReference>
<keyword evidence="5" id="KW-0067">ATP-binding</keyword>
<evidence type="ECO:0000313" key="11">
    <source>
        <dbReference type="EMBL" id="GFO14525.1"/>
    </source>
</evidence>
<dbReference type="InterPro" id="IPR007696">
    <property type="entry name" value="DNA_mismatch_repair_MutS_core"/>
</dbReference>
<dbReference type="Proteomes" id="UP000735302">
    <property type="component" value="Unassembled WGS sequence"/>
</dbReference>
<dbReference type="GO" id="GO:0005634">
    <property type="term" value="C:nucleus"/>
    <property type="evidence" value="ECO:0007669"/>
    <property type="project" value="TreeGrafter"/>
</dbReference>
<dbReference type="PANTHER" id="PTHR11361:SF122">
    <property type="entry name" value="DNA MISMATCH REPAIR PROTEIN MSH3"/>
    <property type="match status" value="1"/>
</dbReference>
<comment type="caution">
    <text evidence="11">The sequence shown here is derived from an EMBL/GenBank/DDBJ whole genome shotgun (WGS) entry which is preliminary data.</text>
</comment>
<dbReference type="FunFam" id="3.40.1170.10:FF:000004">
    <property type="entry name" value="DNA mismatch repair protein"/>
    <property type="match status" value="1"/>
</dbReference>
<dbReference type="PIRSF" id="PIRSF037677">
    <property type="entry name" value="DNA_mis_repair_Msh6"/>
    <property type="match status" value="1"/>
</dbReference>
<dbReference type="InterPro" id="IPR017261">
    <property type="entry name" value="DNA_mismatch_repair_MutS/MSH"/>
</dbReference>
<dbReference type="InterPro" id="IPR036678">
    <property type="entry name" value="MutS_con_dom_sf"/>
</dbReference>
<dbReference type="AlphaFoldDB" id="A0AAV4B4J9"/>
<sequence length="841" mass="95165">MPPKNKSKSAHVQTTLSKFFAQSSTSSSKRNLAAHRTDEKDDFEVILAKAAKKRLKPKVDEEFGPKNKKVCLQDELVEKVEIENHPALDIASQSSSQELQNTASKLKQFELYEEKDVDVVKHIFQSKNCPMIPFIDGQKEDESNQKLVSEENEDEENLSSQAPSLSAFAAPGKVREGQCKANVFNKTLSNGNLKTKKYTPLEQQVVDIKTQRPDALLCIECGYKYRFFGEDAEIAAKVLKIYCHLDHNFMTASIPTHRLFVHVRRLVAAGYKVGVVKQTETAHLKAASDNKTGPFTRRLTALYTKSTLIVKVCNEEDGISTDRDTALRRNQHLLCIYEQPSGSTPATHHVGIVCVDPATGDVLYDDFHDSSTCTKLETRISHLRPVEIVTSSDVSEQMKNFIMKLTSLSLTDDDKIRVETVPEKHFSDYAATVKEFYEDAKDLSFVHNLPKPTLSCLAALCVYLRDFQLESILKLAQSFSRFSEQSRFMYLSSQCLHNLEVFQNSCDGSEKGSLFWILDNTRTKFGSRLLRKWLNQPLLNHKEILERQSAVEELVENGCAGIKSLADLMNKLPDLERGLCSIFYQRCSPLEFYNVAHFLVKVHKAVQGLSTAVYSKPLQLLLNEIFDCLDGVGVYIKSINEKAARDNDMPSLFVDGLEDESVSSVYATKENINDILREIQDHRKEVRIALRQPGLNYTTVLQTEFLIEVKNTQLKSVPSDWTQISSTKIVSRFHTPFLVEKYRKLNQLREQLQEDAKAAWQIFLKHFSSNFVTYKKAVTHLATVDCLMSLANVASQGSFCKPHLDSERVHIEIIQGRHPIIEALSNGQDQYVPNDTNLSVS</sequence>
<dbReference type="Gene3D" id="3.30.420.110">
    <property type="entry name" value="MutS, connector domain"/>
    <property type="match status" value="1"/>
</dbReference>
<dbReference type="Pfam" id="PF01624">
    <property type="entry name" value="MutS_I"/>
    <property type="match status" value="1"/>
</dbReference>
<organism evidence="11 12">
    <name type="scientific">Plakobranchus ocellatus</name>
    <dbReference type="NCBI Taxonomy" id="259542"/>
    <lineage>
        <taxon>Eukaryota</taxon>
        <taxon>Metazoa</taxon>
        <taxon>Spiralia</taxon>
        <taxon>Lophotrochozoa</taxon>
        <taxon>Mollusca</taxon>
        <taxon>Gastropoda</taxon>
        <taxon>Heterobranchia</taxon>
        <taxon>Euthyneura</taxon>
        <taxon>Panpulmonata</taxon>
        <taxon>Sacoglossa</taxon>
        <taxon>Placobranchoidea</taxon>
        <taxon>Plakobranchidae</taxon>
        <taxon>Plakobranchus</taxon>
    </lineage>
</organism>
<keyword evidence="12" id="KW-1185">Reference proteome</keyword>
<dbReference type="InterPro" id="IPR016151">
    <property type="entry name" value="DNA_mismatch_repair_MutS_N"/>
</dbReference>
<feature type="domain" description="DNA mismatch repair protein MutS core" evidence="10">
    <location>
        <begin position="509"/>
        <end position="824"/>
    </location>
</feature>
<evidence type="ECO:0000259" key="10">
    <source>
        <dbReference type="SMART" id="SM00533"/>
    </source>
</evidence>
<keyword evidence="7" id="KW-0234">DNA repair</keyword>
<dbReference type="InterPro" id="IPR027417">
    <property type="entry name" value="P-loop_NTPase"/>
</dbReference>
<dbReference type="GO" id="GO:0006298">
    <property type="term" value="P:mismatch repair"/>
    <property type="evidence" value="ECO:0007669"/>
    <property type="project" value="InterPro"/>
</dbReference>
<dbReference type="FunFam" id="1.10.1420.10:FF:000004">
    <property type="entry name" value="DNA mismatch repair protein Msh3"/>
    <property type="match status" value="1"/>
</dbReference>
<dbReference type="InterPro" id="IPR007695">
    <property type="entry name" value="DNA_mismatch_repair_MutS-lik_N"/>
</dbReference>
<dbReference type="SUPFAM" id="SSF48334">
    <property type="entry name" value="DNA repair protein MutS, domain III"/>
    <property type="match status" value="1"/>
</dbReference>
<dbReference type="Pfam" id="PF05190">
    <property type="entry name" value="MutS_IV"/>
    <property type="match status" value="1"/>
</dbReference>
<evidence type="ECO:0000256" key="1">
    <source>
        <dbReference type="ARBA" id="ARBA00007094"/>
    </source>
</evidence>
<dbReference type="InterPro" id="IPR036187">
    <property type="entry name" value="DNA_mismatch_repair_MutS_sf"/>
</dbReference>
<name>A0AAV4B4J9_9GAST</name>
<dbReference type="Gene3D" id="1.10.1420.10">
    <property type="match status" value="2"/>
</dbReference>